<keyword evidence="2" id="KW-0472">Membrane</keyword>
<accession>A0A4S8JBC4</accession>
<keyword evidence="2" id="KW-0812">Transmembrane</keyword>
<organism evidence="3 4">
    <name type="scientific">Musa balbisiana</name>
    <name type="common">Banana</name>
    <dbReference type="NCBI Taxonomy" id="52838"/>
    <lineage>
        <taxon>Eukaryota</taxon>
        <taxon>Viridiplantae</taxon>
        <taxon>Streptophyta</taxon>
        <taxon>Embryophyta</taxon>
        <taxon>Tracheophyta</taxon>
        <taxon>Spermatophyta</taxon>
        <taxon>Magnoliopsida</taxon>
        <taxon>Liliopsida</taxon>
        <taxon>Zingiberales</taxon>
        <taxon>Musaceae</taxon>
        <taxon>Musa</taxon>
    </lineage>
</organism>
<dbReference type="PANTHER" id="PTHR46741">
    <property type="entry name" value="OS09G0413600 PROTEIN"/>
    <property type="match status" value="1"/>
</dbReference>
<feature type="transmembrane region" description="Helical" evidence="2">
    <location>
        <begin position="20"/>
        <end position="47"/>
    </location>
</feature>
<protein>
    <recommendedName>
        <fullName evidence="5">Ribosomal protein L34Ae</fullName>
    </recommendedName>
</protein>
<dbReference type="Pfam" id="PF07891">
    <property type="entry name" value="DUF1666"/>
    <property type="match status" value="1"/>
</dbReference>
<evidence type="ECO:0000313" key="4">
    <source>
        <dbReference type="Proteomes" id="UP000317650"/>
    </source>
</evidence>
<keyword evidence="2" id="KW-1133">Transmembrane helix</keyword>
<evidence type="ECO:0000256" key="1">
    <source>
        <dbReference type="SAM" id="MobiDB-lite"/>
    </source>
</evidence>
<dbReference type="EMBL" id="PYDT01000006">
    <property type="protein sequence ID" value="THU59053.1"/>
    <property type="molecule type" value="Genomic_DNA"/>
</dbReference>
<keyword evidence="4" id="KW-1185">Reference proteome</keyword>
<evidence type="ECO:0000256" key="2">
    <source>
        <dbReference type="SAM" id="Phobius"/>
    </source>
</evidence>
<dbReference type="Proteomes" id="UP000317650">
    <property type="component" value="Chromosome 3"/>
</dbReference>
<reference evidence="3 4" key="1">
    <citation type="journal article" date="2019" name="Nat. Plants">
        <title>Genome sequencing of Musa balbisiana reveals subgenome evolution and function divergence in polyploid bananas.</title>
        <authorList>
            <person name="Yao X."/>
        </authorList>
    </citation>
    <scope>NUCLEOTIDE SEQUENCE [LARGE SCALE GENOMIC DNA]</scope>
    <source>
        <strain evidence="4">cv. DH-PKW</strain>
        <tissue evidence="3">Leaves</tissue>
    </source>
</reference>
<feature type="compositionally biased region" description="Basic and acidic residues" evidence="1">
    <location>
        <begin position="361"/>
        <end position="375"/>
    </location>
</feature>
<sequence>MHFHDCFKLRWSGAGEGEAMALFVNFCWSIITSSLIWLCCFMAMHLFRIRKGNSFQKDLKLPGVTDSYTRDDDDKSEEKQTPSLSFKFQYQLSDPSARKDEPSMKPSIDNLGFLSENDFSGFMEGAGRGGIEDQKFLHSDPLEEEKPVSWKTNPSTEPESTDRARFPSEFSGFDSDTESLGASDGYSVKDLIVDSDSDGLLSERDLDEYEHQAEAIEVSINNTKFQVQQFEDIRRFEETELQSTQNRDTESVTADGEFCPFKNHRRQMKCAGNGSDNSEPELDQIQKIQASKLLPMELIDSSDVELHATEKHSGTRRCSEQVLSSNEAFHDGHLGSIPSSEEEEEALLRAELDELEEELGIEEKVPNQSRQKEDTDLQDLDDEEDYDDLESLWEHQDLMEELKLEMRKLRAVGLPTILEESEAPKAVDDPKPWKIHETLLHEDPMDELHKFYKSYKGRMRKFDILNYQKMYAIGLLQLKDPLQSMKSQRSLIPTLKSLLPQSLWPRGLKPGTDLSEEFIKELQSDLEMVYVGQTCLSWEFLLWQYEKARELPQSTRYRNHQYNQVAEEFQQFQVILQRFIEDEVFKGPRLPNYVKHRCGNQNLPQVPHIRAKTDVYCVTEDNLKEKMEAQLKGNRIVCSEVLEEIMEESIRIFWEFVKADKDETPWMLKGLLGTHKEKKLKDILRIRNCLVKKFKKPKEDRSNQDLFFTQVDLKLVARVLRMSRITTEQLVWCHTKLSNIVFIEGKVHREPSFLLFPC</sequence>
<evidence type="ECO:0000313" key="3">
    <source>
        <dbReference type="EMBL" id="THU59053.1"/>
    </source>
</evidence>
<feature type="region of interest" description="Disordered" evidence="1">
    <location>
        <begin position="360"/>
        <end position="381"/>
    </location>
</feature>
<dbReference type="InterPro" id="IPR012870">
    <property type="entry name" value="DUF1666"/>
</dbReference>
<evidence type="ECO:0008006" key="5">
    <source>
        <dbReference type="Google" id="ProtNLM"/>
    </source>
</evidence>
<feature type="compositionally biased region" description="Basic and acidic residues" evidence="1">
    <location>
        <begin position="138"/>
        <end position="148"/>
    </location>
</feature>
<feature type="region of interest" description="Disordered" evidence="1">
    <location>
        <begin position="138"/>
        <end position="181"/>
    </location>
</feature>
<dbReference type="AlphaFoldDB" id="A0A4S8JBC4"/>
<proteinExistence type="predicted"/>
<dbReference type="STRING" id="52838.A0A4S8JBC4"/>
<feature type="region of interest" description="Disordered" evidence="1">
    <location>
        <begin position="327"/>
        <end position="346"/>
    </location>
</feature>
<dbReference type="PANTHER" id="PTHR46741:SF2">
    <property type="entry name" value="RIBOSOMAL PROTEIN L34AE"/>
    <property type="match status" value="1"/>
</dbReference>
<gene>
    <name evidence="3" type="ORF">C4D60_Mb03t20930</name>
</gene>
<name>A0A4S8JBC4_MUSBA</name>
<comment type="caution">
    <text evidence="3">The sequence shown here is derived from an EMBL/GenBank/DDBJ whole genome shotgun (WGS) entry which is preliminary data.</text>
</comment>